<keyword evidence="3" id="KW-1185">Reference proteome</keyword>
<evidence type="ECO:0000313" key="3">
    <source>
        <dbReference type="Proteomes" id="UP001608902"/>
    </source>
</evidence>
<evidence type="ECO:0000313" key="2">
    <source>
        <dbReference type="EMBL" id="MFH4979852.1"/>
    </source>
</evidence>
<feature type="region of interest" description="Disordered" evidence="1">
    <location>
        <begin position="1"/>
        <end position="23"/>
    </location>
</feature>
<proteinExistence type="predicted"/>
<dbReference type="EMBL" id="JBGFUD010004721">
    <property type="protein sequence ID" value="MFH4979852.1"/>
    <property type="molecule type" value="Genomic_DNA"/>
</dbReference>
<gene>
    <name evidence="2" type="ORF">AB6A40_006561</name>
</gene>
<sequence>MGQSENKEFEESDHARTTIVESRTPLIIKTNEELLKNSGENSHDKINDDHPTKATEIDPDIRTSKVEDFGSFKGASVFFVEHEHMK</sequence>
<feature type="region of interest" description="Disordered" evidence="1">
    <location>
        <begin position="36"/>
        <end position="56"/>
    </location>
</feature>
<reference evidence="2 3" key="1">
    <citation type="submission" date="2024-08" db="EMBL/GenBank/DDBJ databases">
        <title>Gnathostoma spinigerum genome.</title>
        <authorList>
            <person name="Gonzalez-Bertolin B."/>
            <person name="Monzon S."/>
            <person name="Zaballos A."/>
            <person name="Jimenez P."/>
            <person name="Dekumyoy P."/>
            <person name="Varona S."/>
            <person name="Cuesta I."/>
            <person name="Sumanam S."/>
            <person name="Adisakwattana P."/>
            <person name="Gasser R.B."/>
            <person name="Hernandez-Gonzalez A."/>
            <person name="Young N.D."/>
            <person name="Perteguer M.J."/>
        </authorList>
    </citation>
    <scope>NUCLEOTIDE SEQUENCE [LARGE SCALE GENOMIC DNA]</scope>
    <source>
        <strain evidence="2">AL3</strain>
        <tissue evidence="2">Liver</tissue>
    </source>
</reference>
<comment type="caution">
    <text evidence="2">The sequence shown here is derived from an EMBL/GenBank/DDBJ whole genome shotgun (WGS) entry which is preliminary data.</text>
</comment>
<protein>
    <submittedName>
        <fullName evidence="2">Uncharacterized protein</fullName>
    </submittedName>
</protein>
<organism evidence="2 3">
    <name type="scientific">Gnathostoma spinigerum</name>
    <dbReference type="NCBI Taxonomy" id="75299"/>
    <lineage>
        <taxon>Eukaryota</taxon>
        <taxon>Metazoa</taxon>
        <taxon>Ecdysozoa</taxon>
        <taxon>Nematoda</taxon>
        <taxon>Chromadorea</taxon>
        <taxon>Rhabditida</taxon>
        <taxon>Spirurina</taxon>
        <taxon>Gnathostomatomorpha</taxon>
        <taxon>Gnathostomatoidea</taxon>
        <taxon>Gnathostomatidae</taxon>
        <taxon>Gnathostoma</taxon>
    </lineage>
</organism>
<accession>A0ABD6ETH9</accession>
<name>A0ABD6ETH9_9BILA</name>
<evidence type="ECO:0000256" key="1">
    <source>
        <dbReference type="SAM" id="MobiDB-lite"/>
    </source>
</evidence>
<dbReference type="AlphaFoldDB" id="A0ABD6ETH9"/>
<dbReference type="Proteomes" id="UP001608902">
    <property type="component" value="Unassembled WGS sequence"/>
</dbReference>
<feature type="compositionally biased region" description="Basic and acidic residues" evidence="1">
    <location>
        <begin position="1"/>
        <end position="16"/>
    </location>
</feature>